<protein>
    <submittedName>
        <fullName evidence="3">Glycoside hydrolase family 43 protein</fullName>
    </submittedName>
    <submittedName>
        <fullName evidence="2">Glycosyl hydrolases family 43</fullName>
    </submittedName>
</protein>
<dbReference type="InterPro" id="IPR055133">
    <property type="entry name" value="BT_3657-like_N"/>
</dbReference>
<proteinExistence type="predicted"/>
<dbReference type="STRING" id="1004.SAMN05661012_02365"/>
<feature type="domain" description="Arabinosidase BT-3657-like N-terminal" evidence="1">
    <location>
        <begin position="20"/>
        <end position="111"/>
    </location>
</feature>
<sequence>MRLIYLLLICCIACRSGKDVYMFTSFREPGQDGLHLLYSHDGYNWTDIPGSFLTPTVGGKIMRDPSIQQGPDGTFHLVWTSAWKGDKGFGYASSKDLIHWSAERYIPVMEDEPTAVNVWAPELCYDDEHQQFLIIWSTTVPNRFPKGAEEENNNHRLYYTTTRDFVNFSPAKLFFDPGYSVIDGTVVKAANHRYVLVVKDNTRPERDIKVAFSEHATGPFQAVSAPFTDKLTEGPSAIKVGKEWLIYYDNYGTHHYGAIKTIDFKSFTDISAKVSLPTGHKHGTLFKTRKKVLEGLLAQTK</sequence>
<organism evidence="2 4">
    <name type="scientific">Chitinophaga sancti</name>
    <dbReference type="NCBI Taxonomy" id="1004"/>
    <lineage>
        <taxon>Bacteria</taxon>
        <taxon>Pseudomonadati</taxon>
        <taxon>Bacteroidota</taxon>
        <taxon>Chitinophagia</taxon>
        <taxon>Chitinophagales</taxon>
        <taxon>Chitinophagaceae</taxon>
        <taxon>Chitinophaga</taxon>
    </lineage>
</organism>
<dbReference type="GO" id="GO:0016787">
    <property type="term" value="F:hydrolase activity"/>
    <property type="evidence" value="ECO:0007669"/>
    <property type="project" value="UniProtKB-KW"/>
</dbReference>
<accession>A0A1K1PYJ5</accession>
<dbReference type="InterPro" id="IPR023296">
    <property type="entry name" value="Glyco_hydro_beta-prop_sf"/>
</dbReference>
<dbReference type="OrthoDB" id="9758923at2"/>
<dbReference type="Proteomes" id="UP001326715">
    <property type="component" value="Chromosome"/>
</dbReference>
<keyword evidence="2" id="KW-0378">Hydrolase</keyword>
<evidence type="ECO:0000313" key="2">
    <source>
        <dbReference type="EMBL" id="SFW52556.1"/>
    </source>
</evidence>
<dbReference type="RefSeq" id="WP_072360155.1">
    <property type="nucleotide sequence ID" value="NZ_CBHWAX010000005.1"/>
</dbReference>
<keyword evidence="5" id="KW-1185">Reference proteome</keyword>
<evidence type="ECO:0000313" key="3">
    <source>
        <dbReference type="EMBL" id="WQG92938.1"/>
    </source>
</evidence>
<dbReference type="EMBL" id="CP140154">
    <property type="protein sequence ID" value="WQG92938.1"/>
    <property type="molecule type" value="Genomic_DNA"/>
</dbReference>
<dbReference type="AlphaFoldDB" id="A0A1K1PYJ5"/>
<dbReference type="SUPFAM" id="SSF75005">
    <property type="entry name" value="Arabinanase/levansucrase/invertase"/>
    <property type="match status" value="1"/>
</dbReference>
<dbReference type="Pfam" id="PF22847">
    <property type="entry name" value="BT_3657-like_N"/>
    <property type="match status" value="1"/>
</dbReference>
<gene>
    <name evidence="2" type="ORF">SAMN05661012_02365</name>
    <name evidence="3" type="ORF">SR876_15565</name>
</gene>
<evidence type="ECO:0000313" key="4">
    <source>
        <dbReference type="Proteomes" id="UP000183788"/>
    </source>
</evidence>
<dbReference type="InterPro" id="IPR050727">
    <property type="entry name" value="GH43_arabinanases"/>
</dbReference>
<dbReference type="PANTHER" id="PTHR43301">
    <property type="entry name" value="ARABINAN ENDO-1,5-ALPHA-L-ARABINOSIDASE"/>
    <property type="match status" value="1"/>
</dbReference>
<dbReference type="Proteomes" id="UP000183788">
    <property type="component" value="Unassembled WGS sequence"/>
</dbReference>
<reference evidence="3 5" key="2">
    <citation type="submission" date="2023-11" db="EMBL/GenBank/DDBJ databases">
        <title>MicrobeMod: A computational toolkit for identifying prokaryotic methylation and restriction-modification with nanopore sequencing.</title>
        <authorList>
            <person name="Crits-Christoph A."/>
            <person name="Kang S.C."/>
            <person name="Lee H."/>
            <person name="Ostrov N."/>
        </authorList>
    </citation>
    <scope>NUCLEOTIDE SEQUENCE [LARGE SCALE GENOMIC DNA]</scope>
    <source>
        <strain evidence="3 5">ATCC 23090</strain>
    </source>
</reference>
<dbReference type="EMBL" id="FPIZ01000006">
    <property type="protein sequence ID" value="SFW52556.1"/>
    <property type="molecule type" value="Genomic_DNA"/>
</dbReference>
<dbReference type="Gene3D" id="2.115.10.20">
    <property type="entry name" value="Glycosyl hydrolase domain, family 43"/>
    <property type="match status" value="1"/>
</dbReference>
<reference evidence="2 4" key="1">
    <citation type="submission" date="2016-11" db="EMBL/GenBank/DDBJ databases">
        <authorList>
            <person name="Jaros S."/>
            <person name="Januszkiewicz K."/>
            <person name="Wedrychowicz H."/>
        </authorList>
    </citation>
    <scope>NUCLEOTIDE SEQUENCE [LARGE SCALE GENOMIC DNA]</scope>
    <source>
        <strain evidence="2 4">DSM 784</strain>
    </source>
</reference>
<dbReference type="CDD" id="cd08983">
    <property type="entry name" value="GH43_Bt3655-like"/>
    <property type="match status" value="1"/>
</dbReference>
<name>A0A1K1PYJ5_9BACT</name>
<evidence type="ECO:0000259" key="1">
    <source>
        <dbReference type="Pfam" id="PF22847"/>
    </source>
</evidence>
<evidence type="ECO:0000313" key="5">
    <source>
        <dbReference type="Proteomes" id="UP001326715"/>
    </source>
</evidence>
<dbReference type="PANTHER" id="PTHR43301:SF3">
    <property type="entry name" value="ARABINAN ENDO-1,5-ALPHA-L-ARABINOSIDASE A-RELATED"/>
    <property type="match status" value="1"/>
</dbReference>